<keyword evidence="6 13" id="KW-1133">Transmembrane helix</keyword>
<dbReference type="PANTHER" id="PTHR12424">
    <property type="entry name" value="TWEETY-RELATED"/>
    <property type="match status" value="1"/>
</dbReference>
<evidence type="ECO:0000256" key="5">
    <source>
        <dbReference type="ARBA" id="ARBA00022692"/>
    </source>
</evidence>
<evidence type="ECO:0000256" key="13">
    <source>
        <dbReference type="SAM" id="Phobius"/>
    </source>
</evidence>
<keyword evidence="3" id="KW-0813">Transport</keyword>
<evidence type="ECO:0000256" key="6">
    <source>
        <dbReference type="ARBA" id="ARBA00022989"/>
    </source>
</evidence>
<evidence type="ECO:0000256" key="7">
    <source>
        <dbReference type="ARBA" id="ARBA00023065"/>
    </source>
</evidence>
<evidence type="ECO:0000256" key="11">
    <source>
        <dbReference type="ARBA" id="ARBA00023214"/>
    </source>
</evidence>
<keyword evidence="10" id="KW-0325">Glycoprotein</keyword>
<name>A0A7S4MD03_9STRA</name>
<feature type="transmembrane region" description="Helical" evidence="13">
    <location>
        <begin position="6"/>
        <end position="22"/>
    </location>
</feature>
<evidence type="ECO:0000256" key="12">
    <source>
        <dbReference type="ARBA" id="ARBA00023303"/>
    </source>
</evidence>
<keyword evidence="11" id="KW-0868">Chloride</keyword>
<evidence type="ECO:0000256" key="9">
    <source>
        <dbReference type="ARBA" id="ARBA00023173"/>
    </source>
</evidence>
<organism evidence="14">
    <name type="scientific">Odontella aurita</name>
    <dbReference type="NCBI Taxonomy" id="265563"/>
    <lineage>
        <taxon>Eukaryota</taxon>
        <taxon>Sar</taxon>
        <taxon>Stramenopiles</taxon>
        <taxon>Ochrophyta</taxon>
        <taxon>Bacillariophyta</taxon>
        <taxon>Mediophyceae</taxon>
        <taxon>Biddulphiophycidae</taxon>
        <taxon>Eupodiscales</taxon>
        <taxon>Odontellaceae</taxon>
        <taxon>Odontella</taxon>
    </lineage>
</organism>
<evidence type="ECO:0000256" key="10">
    <source>
        <dbReference type="ARBA" id="ARBA00023180"/>
    </source>
</evidence>
<evidence type="ECO:0000256" key="3">
    <source>
        <dbReference type="ARBA" id="ARBA00022448"/>
    </source>
</evidence>
<evidence type="ECO:0000256" key="2">
    <source>
        <dbReference type="ARBA" id="ARBA00009849"/>
    </source>
</evidence>
<evidence type="ECO:0000256" key="4">
    <source>
        <dbReference type="ARBA" id="ARBA00022475"/>
    </source>
</evidence>
<dbReference type="GO" id="GO:0005254">
    <property type="term" value="F:chloride channel activity"/>
    <property type="evidence" value="ECO:0007669"/>
    <property type="project" value="UniProtKB-KW"/>
</dbReference>
<comment type="subcellular location">
    <subcellularLocation>
        <location evidence="1">Cell membrane</location>
        <topology evidence="1">Multi-pass membrane protein</topology>
    </subcellularLocation>
</comment>
<dbReference type="GO" id="GO:0005886">
    <property type="term" value="C:plasma membrane"/>
    <property type="evidence" value="ECO:0007669"/>
    <property type="project" value="UniProtKB-SubCell"/>
</dbReference>
<evidence type="ECO:0000256" key="8">
    <source>
        <dbReference type="ARBA" id="ARBA00023136"/>
    </source>
</evidence>
<dbReference type="AlphaFoldDB" id="A0A7S4MD03"/>
<reference evidence="14" key="1">
    <citation type="submission" date="2021-01" db="EMBL/GenBank/DDBJ databases">
        <authorList>
            <person name="Corre E."/>
            <person name="Pelletier E."/>
            <person name="Niang G."/>
            <person name="Scheremetjew M."/>
            <person name="Finn R."/>
            <person name="Kale V."/>
            <person name="Holt S."/>
            <person name="Cochrane G."/>
            <person name="Meng A."/>
            <person name="Brown T."/>
            <person name="Cohen L."/>
        </authorList>
    </citation>
    <scope>NUCLEOTIDE SEQUENCE</scope>
    <source>
        <strain evidence="14">Isolate 1302-5</strain>
    </source>
</reference>
<protein>
    <submittedName>
        <fullName evidence="14">Uncharacterized protein</fullName>
    </submittedName>
</protein>
<keyword evidence="12" id="KW-0407">Ion channel</keyword>
<proteinExistence type="inferred from homology"/>
<gene>
    <name evidence="14" type="ORF">OAUR00152_LOCUS5916</name>
</gene>
<dbReference type="InterPro" id="IPR006990">
    <property type="entry name" value="Tweety"/>
</dbReference>
<accession>A0A7S4MD03</accession>
<keyword evidence="9" id="KW-0869">Chloride channel</keyword>
<dbReference type="PANTHER" id="PTHR12424:SF19">
    <property type="entry name" value="INTEGRASE ZINC-BINDING DOMAIN-CONTAINING PROTEIN"/>
    <property type="match status" value="1"/>
</dbReference>
<sequence>MATLDFLAVVLIATVLILWCNLERRSRRLSELVMDRAWAVMPLFVLFASLSWVLAGGFLLGVVFWGDYCAAPDVHSIKVMTVVRRNLVRSMLDNLSRLSPPNVSLVAGVEEALSLINEPPRFVRTNSAMDALEMIRTVELLDDDEGDDDDDKFHARDFVDDFAVAVVVESGKFYVSQCNEEFLPVWYVAMTELQSAADTVAGALMDFLTNATILHSHKEFPTICGLAEAEAIVQSAWTLRDRFVSARSAGKAALDILACGNLNPIWNTFMHDGVCVENVDWLTWVFATGLCIALFSLTMVTLRSSWYTPFVQQSEECLSESKEDEVSRKQRERRGQRRVFILWGLLIAAMLAALLITISYGFDGFKGQSRHECPEVSEQADLTWENETTYEP</sequence>
<keyword evidence="8 13" id="KW-0472">Membrane</keyword>
<keyword evidence="7" id="KW-0406">Ion transport</keyword>
<keyword evidence="5 13" id="KW-0812">Transmembrane</keyword>
<evidence type="ECO:0000256" key="1">
    <source>
        <dbReference type="ARBA" id="ARBA00004651"/>
    </source>
</evidence>
<dbReference type="EMBL" id="HBKQ01008795">
    <property type="protein sequence ID" value="CAE2214585.1"/>
    <property type="molecule type" value="Transcribed_RNA"/>
</dbReference>
<keyword evidence="4" id="KW-1003">Cell membrane</keyword>
<comment type="similarity">
    <text evidence="2">Belongs to the tweety family.</text>
</comment>
<evidence type="ECO:0000313" key="14">
    <source>
        <dbReference type="EMBL" id="CAE2214585.1"/>
    </source>
</evidence>
<feature type="transmembrane region" description="Helical" evidence="13">
    <location>
        <begin position="339"/>
        <end position="362"/>
    </location>
</feature>
<feature type="transmembrane region" description="Helical" evidence="13">
    <location>
        <begin position="43"/>
        <end position="66"/>
    </location>
</feature>
<dbReference type="GO" id="GO:0034707">
    <property type="term" value="C:chloride channel complex"/>
    <property type="evidence" value="ECO:0007669"/>
    <property type="project" value="UniProtKB-KW"/>
</dbReference>
<feature type="transmembrane region" description="Helical" evidence="13">
    <location>
        <begin position="281"/>
        <end position="302"/>
    </location>
</feature>